<gene>
    <name evidence="1" type="ORF">Tasa_041_028</name>
</gene>
<dbReference type="AlphaFoldDB" id="A0A0D6MPM7"/>
<accession>A0A0D6MPM7</accession>
<evidence type="ECO:0000313" key="1">
    <source>
        <dbReference type="EMBL" id="GAN55233.1"/>
    </source>
</evidence>
<comment type="caution">
    <text evidence="1">The sequence shown here is derived from an EMBL/GenBank/DDBJ whole genome shotgun (WGS) entry which is preliminary data.</text>
</comment>
<dbReference type="OrthoDB" id="7275370at2"/>
<organism evidence="1 2">
    <name type="scientific">Tanticharoenia sakaeratensis NBRC 103193</name>
    <dbReference type="NCBI Taxonomy" id="1231623"/>
    <lineage>
        <taxon>Bacteria</taxon>
        <taxon>Pseudomonadati</taxon>
        <taxon>Pseudomonadota</taxon>
        <taxon>Alphaproteobacteria</taxon>
        <taxon>Acetobacterales</taxon>
        <taxon>Acetobacteraceae</taxon>
        <taxon>Tanticharoenia</taxon>
    </lineage>
</organism>
<name>A0A0D6MPM7_9PROT</name>
<sequence length="134" mass="15046">MRTIAFTLPEPTPLMNTLMRSHFRKRAKLKRSLAAQIIAALGPDRPAEPFERAHVTIRRFSCGMPDYDGAYGGVKDVLDVMTTPAAREDGTTRNKFGIGLIRDDSPKHIRLTVEPLKCKRAEQRTEIEIVEVTA</sequence>
<protein>
    <submittedName>
        <fullName evidence="1">Uncharacterized protein</fullName>
    </submittedName>
</protein>
<dbReference type="RefSeq" id="WP_048850214.1">
    <property type="nucleotide sequence ID" value="NZ_BALE01000041.1"/>
</dbReference>
<dbReference type="STRING" id="1231623.Tasa_041_028"/>
<dbReference type="Proteomes" id="UP000032679">
    <property type="component" value="Unassembled WGS sequence"/>
</dbReference>
<dbReference type="EMBL" id="BALE01000041">
    <property type="protein sequence ID" value="GAN55233.1"/>
    <property type="molecule type" value="Genomic_DNA"/>
</dbReference>
<evidence type="ECO:0000313" key="2">
    <source>
        <dbReference type="Proteomes" id="UP000032679"/>
    </source>
</evidence>
<reference evidence="1 2" key="1">
    <citation type="submission" date="2012-10" db="EMBL/GenBank/DDBJ databases">
        <title>Genome sequencing of Tanticharoenia sakaeratensis NBRC 103193.</title>
        <authorList>
            <person name="Azuma Y."/>
            <person name="Hadano H."/>
            <person name="Hirakawa H."/>
            <person name="Matsushita K."/>
        </authorList>
    </citation>
    <scope>NUCLEOTIDE SEQUENCE [LARGE SCALE GENOMIC DNA]</scope>
    <source>
        <strain evidence="1 2">NBRC 103193</strain>
    </source>
</reference>
<keyword evidence="2" id="KW-1185">Reference proteome</keyword>
<proteinExistence type="predicted"/>